<dbReference type="Pfam" id="PF04324">
    <property type="entry name" value="Fer2_BFD"/>
    <property type="match status" value="1"/>
</dbReference>
<feature type="domain" description="BFD-like [2Fe-2S]-binding" evidence="2">
    <location>
        <begin position="392"/>
        <end position="446"/>
    </location>
</feature>
<feature type="domain" description="FAD dependent oxidoreductase" evidence="1">
    <location>
        <begin position="1"/>
        <end position="347"/>
    </location>
</feature>
<protein>
    <recommendedName>
        <fullName evidence="4">FAD dependent oxidoreductase domain-containing protein</fullName>
    </recommendedName>
</protein>
<accession>X0S709</accession>
<dbReference type="CDD" id="cd19946">
    <property type="entry name" value="GlpA-like_Fer2_BFD-like"/>
    <property type="match status" value="1"/>
</dbReference>
<evidence type="ECO:0008006" key="4">
    <source>
        <dbReference type="Google" id="ProtNLM"/>
    </source>
</evidence>
<evidence type="ECO:0000313" key="3">
    <source>
        <dbReference type="EMBL" id="GAF76843.1"/>
    </source>
</evidence>
<reference evidence="3" key="1">
    <citation type="journal article" date="2014" name="Front. Microbiol.">
        <title>High frequency of phylogenetically diverse reductive dehalogenase-homologous genes in deep subseafloor sedimentary metagenomes.</title>
        <authorList>
            <person name="Kawai M."/>
            <person name="Futagami T."/>
            <person name="Toyoda A."/>
            <person name="Takaki Y."/>
            <person name="Nishi S."/>
            <person name="Hori S."/>
            <person name="Arai W."/>
            <person name="Tsubouchi T."/>
            <person name="Morono Y."/>
            <person name="Uchiyama I."/>
            <person name="Ito T."/>
            <person name="Fujiyama A."/>
            <person name="Inagaki F."/>
            <person name="Takami H."/>
        </authorList>
    </citation>
    <scope>NUCLEOTIDE SEQUENCE</scope>
    <source>
        <strain evidence="3">Expedition CK06-06</strain>
    </source>
</reference>
<dbReference type="Gene3D" id="3.30.9.10">
    <property type="entry name" value="D-Amino Acid Oxidase, subunit A, domain 2"/>
    <property type="match status" value="1"/>
</dbReference>
<dbReference type="Gene3D" id="3.50.50.60">
    <property type="entry name" value="FAD/NAD(P)-binding domain"/>
    <property type="match status" value="1"/>
</dbReference>
<feature type="non-terminal residue" evidence="3">
    <location>
        <position position="1"/>
    </location>
</feature>
<dbReference type="EMBL" id="BARS01000407">
    <property type="protein sequence ID" value="GAF76843.1"/>
    <property type="molecule type" value="Genomic_DNA"/>
</dbReference>
<dbReference type="Pfam" id="PF01266">
    <property type="entry name" value="DAO"/>
    <property type="match status" value="1"/>
</dbReference>
<proteinExistence type="predicted"/>
<dbReference type="InterPro" id="IPR006076">
    <property type="entry name" value="FAD-dep_OxRdtase"/>
</dbReference>
<name>X0S709_9ZZZZ</name>
<comment type="caution">
    <text evidence="3">The sequence shown here is derived from an EMBL/GenBank/DDBJ whole genome shotgun (WGS) entry which is preliminary data.</text>
</comment>
<gene>
    <name evidence="3" type="ORF">S01H1_01013</name>
</gene>
<dbReference type="AlphaFoldDB" id="X0S709"/>
<dbReference type="PANTHER" id="PTHR42720">
    <property type="entry name" value="GLYCEROL-3-PHOSPHATE DEHYDROGENASE"/>
    <property type="match status" value="1"/>
</dbReference>
<dbReference type="SUPFAM" id="SSF54373">
    <property type="entry name" value="FAD-linked reductases, C-terminal domain"/>
    <property type="match status" value="1"/>
</dbReference>
<dbReference type="InterPro" id="IPR036188">
    <property type="entry name" value="FAD/NAD-bd_sf"/>
</dbReference>
<dbReference type="InterPro" id="IPR007419">
    <property type="entry name" value="BFD-like_2Fe2S-bd_dom"/>
</dbReference>
<dbReference type="InterPro" id="IPR052745">
    <property type="entry name" value="G3P_Oxidase/Oxidoreductase"/>
</dbReference>
<organism evidence="3">
    <name type="scientific">marine sediment metagenome</name>
    <dbReference type="NCBI Taxonomy" id="412755"/>
    <lineage>
        <taxon>unclassified sequences</taxon>
        <taxon>metagenomes</taxon>
        <taxon>ecological metagenomes</taxon>
    </lineage>
</organism>
<evidence type="ECO:0000259" key="2">
    <source>
        <dbReference type="Pfam" id="PF04324"/>
    </source>
</evidence>
<dbReference type="SUPFAM" id="SSF51905">
    <property type="entry name" value="FAD/NAD(P)-binding domain"/>
    <property type="match status" value="1"/>
</dbReference>
<evidence type="ECO:0000259" key="1">
    <source>
        <dbReference type="Pfam" id="PF01266"/>
    </source>
</evidence>
<dbReference type="PANTHER" id="PTHR42720:SF1">
    <property type="entry name" value="GLYCEROL 3-PHOSPHATE OXIDASE"/>
    <property type="match status" value="1"/>
</dbReference>
<sequence length="491" mass="54893">GCAIARELSKYKVNVAVLEKEDDVGWGISCRNSGVVHAGFNNKPGTLMAQFCVEGNKSFAELCSQLDVPYKKIGKLVVAKKKEEIKGLQKLKQQGDTNGVNNLQIIDLNEVKRLEPNIEGIAALYSPETAITSPYLLTIALAENALDKGVSFFLNTEVKSIIRLNNSHFRIKTNKREFTSSYVINSTGIYSDYIARMVGINKYRIYPCRGEYHILDKNVSWLINHLVYPVPQAGVGGLGIHLTPTIDGNILVGPSNEYIKSKDNLSVTSSVMKVLSSEAREFLPLISPGYIIRSYSGLRAKQAPSSEGGFWDFVIEESGIVNNFINLIGIESPGLTAAQPIAKRVVEIINKKERLDSDPSFNPFRKGILRFEEQNEETKKTLIKQDPDYGEIVCRCEKVTKKEILEAVNNLLGARSLISIKYRTRAMMGRCQGGYCQNRIMEILRESFKLSPQEITLKGNNSYLLTGYRSNEVSKSYQKEKLLSLEEELLV</sequence>
<dbReference type="InterPro" id="IPR041854">
    <property type="entry name" value="BFD-like_2Fe2S-bd_dom_sf"/>
</dbReference>
<dbReference type="Gene3D" id="1.10.10.1100">
    <property type="entry name" value="BFD-like [2Fe-2S]-binding domain"/>
    <property type="match status" value="1"/>
</dbReference>